<comment type="catalytic activity">
    <reaction evidence="4">
        <text>succinate + ATP + CoA = succinyl-CoA + ADP + phosphate</text>
        <dbReference type="Rhea" id="RHEA:17661"/>
        <dbReference type="ChEBI" id="CHEBI:30031"/>
        <dbReference type="ChEBI" id="CHEBI:30616"/>
        <dbReference type="ChEBI" id="CHEBI:43474"/>
        <dbReference type="ChEBI" id="CHEBI:57287"/>
        <dbReference type="ChEBI" id="CHEBI:57292"/>
        <dbReference type="ChEBI" id="CHEBI:456216"/>
        <dbReference type="EC" id="6.2.1.5"/>
    </reaction>
</comment>
<organism evidence="7 8">
    <name type="scientific">Aduncisulcus paluster</name>
    <dbReference type="NCBI Taxonomy" id="2918883"/>
    <lineage>
        <taxon>Eukaryota</taxon>
        <taxon>Metamonada</taxon>
        <taxon>Carpediemonas-like organisms</taxon>
        <taxon>Aduncisulcus</taxon>
    </lineage>
</organism>
<evidence type="ECO:0000256" key="1">
    <source>
        <dbReference type="ARBA" id="ARBA00022532"/>
    </source>
</evidence>
<evidence type="ECO:0000259" key="6">
    <source>
        <dbReference type="SMART" id="SM00881"/>
    </source>
</evidence>
<dbReference type="GO" id="GO:0016874">
    <property type="term" value="F:ligase activity"/>
    <property type="evidence" value="ECO:0007669"/>
    <property type="project" value="UniProtKB-KW"/>
</dbReference>
<evidence type="ECO:0000256" key="5">
    <source>
        <dbReference type="RuleBase" id="RU000677"/>
    </source>
</evidence>
<dbReference type="InterPro" id="IPR005811">
    <property type="entry name" value="SUCC_ACL_C"/>
</dbReference>
<dbReference type="InterPro" id="IPR005810">
    <property type="entry name" value="CoA_lig_alpha"/>
</dbReference>
<feature type="binding site" evidence="4">
    <location>
        <position position="57"/>
    </location>
    <ligand>
        <name>CoA</name>
        <dbReference type="ChEBI" id="CHEBI:57287"/>
    </ligand>
</feature>
<feature type="active site" description="Tele-phosphohistidine intermediate" evidence="4">
    <location>
        <position position="263"/>
    </location>
</feature>
<feature type="domain" description="CoA-binding" evidence="6">
    <location>
        <begin position="18"/>
        <end position="114"/>
    </location>
</feature>
<dbReference type="Gene3D" id="3.40.50.261">
    <property type="entry name" value="Succinyl-CoA synthetase domains"/>
    <property type="match status" value="1"/>
</dbReference>
<evidence type="ECO:0000256" key="3">
    <source>
        <dbReference type="ARBA" id="ARBA00022741"/>
    </source>
</evidence>
<comment type="caution">
    <text evidence="7">The sequence shown here is derived from an EMBL/GenBank/DDBJ whole genome shotgun (WGS) entry which is preliminary data.</text>
</comment>
<keyword evidence="2 4" id="KW-0436">Ligase</keyword>
<dbReference type="InterPro" id="IPR033847">
    <property type="entry name" value="Citrt_syn/SCS-alpha_CS"/>
</dbReference>
<dbReference type="PANTHER" id="PTHR11117:SF2">
    <property type="entry name" value="SUCCINATE--COA LIGASE [ADP_GDP-FORMING] SUBUNIT ALPHA, MITOCHONDRIAL"/>
    <property type="match status" value="1"/>
</dbReference>
<dbReference type="InterPro" id="IPR036291">
    <property type="entry name" value="NAD(P)-bd_dom_sf"/>
</dbReference>
<dbReference type="PIRSF" id="PIRSF001553">
    <property type="entry name" value="SucCS_alpha"/>
    <property type="match status" value="1"/>
</dbReference>
<dbReference type="Pfam" id="PF00549">
    <property type="entry name" value="Ligase_CoA"/>
    <property type="match status" value="1"/>
</dbReference>
<comment type="function">
    <text evidence="4">Succinyl-CoA synthetase functions in the citric acid cycle (TCA), coupling the hydrolysis of succinyl-CoA to the synthesis of ATP and thus represents the only step of substrate-level phosphorylation in the TCA. The alpha subunit of the enzyme binds the substrates coenzyme A and phosphate, while succinate binding and nucleotide specificity is provided by the beta subunit.</text>
</comment>
<evidence type="ECO:0000256" key="4">
    <source>
        <dbReference type="HAMAP-Rule" id="MF_03222"/>
    </source>
</evidence>
<feature type="binding site" evidence="4">
    <location>
        <begin position="110"/>
        <end position="112"/>
    </location>
    <ligand>
        <name>CoA</name>
        <dbReference type="ChEBI" id="CHEBI:57287"/>
    </ligand>
</feature>
<feature type="binding site" evidence="4">
    <location>
        <begin position="31"/>
        <end position="34"/>
    </location>
    <ligand>
        <name>CoA</name>
        <dbReference type="ChEBI" id="CHEBI:57287"/>
    </ligand>
</feature>
<keyword evidence="3 4" id="KW-0547">Nucleotide-binding</keyword>
<dbReference type="PRINTS" id="PR01798">
    <property type="entry name" value="SCOASYNTHASE"/>
</dbReference>
<dbReference type="SUPFAM" id="SSF52210">
    <property type="entry name" value="Succinyl-CoA synthetase domains"/>
    <property type="match status" value="1"/>
</dbReference>
<dbReference type="NCBIfam" id="NF004230">
    <property type="entry name" value="PRK05678.1"/>
    <property type="match status" value="1"/>
</dbReference>
<dbReference type="PROSITE" id="PS01216">
    <property type="entry name" value="SUCCINYL_COA_LIG_1"/>
    <property type="match status" value="1"/>
</dbReference>
<dbReference type="EMBL" id="BQXS01012303">
    <property type="protein sequence ID" value="GKT21197.1"/>
    <property type="molecule type" value="Genomic_DNA"/>
</dbReference>
<dbReference type="HAMAP" id="MF_01988">
    <property type="entry name" value="Succ_CoA_alpha"/>
    <property type="match status" value="1"/>
</dbReference>
<dbReference type="PROSITE" id="PS00399">
    <property type="entry name" value="SUCCINYL_COA_LIG_2"/>
    <property type="match status" value="1"/>
</dbReference>
<keyword evidence="4" id="KW-0496">Mitochondrion</keyword>
<dbReference type="InterPro" id="IPR003781">
    <property type="entry name" value="CoA-bd"/>
</dbReference>
<dbReference type="PANTHER" id="PTHR11117">
    <property type="entry name" value="SUCCINYL-COA LIGASE SUBUNIT ALPHA"/>
    <property type="match status" value="1"/>
</dbReference>
<keyword evidence="8" id="KW-1185">Reference proteome</keyword>
<evidence type="ECO:0000313" key="8">
    <source>
        <dbReference type="Proteomes" id="UP001057375"/>
    </source>
</evidence>
<dbReference type="Gene3D" id="3.40.50.720">
    <property type="entry name" value="NAD(P)-binding Rossmann-like Domain"/>
    <property type="match status" value="1"/>
</dbReference>
<evidence type="ECO:0000256" key="2">
    <source>
        <dbReference type="ARBA" id="ARBA00022598"/>
    </source>
</evidence>
<dbReference type="SMART" id="SM00881">
    <property type="entry name" value="CoA_binding"/>
    <property type="match status" value="1"/>
</dbReference>
<dbReference type="Proteomes" id="UP001057375">
    <property type="component" value="Unassembled WGS sequence"/>
</dbReference>
<dbReference type="EC" id="6.2.1.5" evidence="4"/>
<dbReference type="InterPro" id="IPR016102">
    <property type="entry name" value="Succinyl-CoA_synth-like"/>
</dbReference>
<dbReference type="Pfam" id="PF02629">
    <property type="entry name" value="CoA_binding"/>
    <property type="match status" value="1"/>
</dbReference>
<keyword evidence="1 4" id="KW-0816">Tricarboxylic acid cycle</keyword>
<name>A0ABQ5JXG6_9EUKA</name>
<dbReference type="InterPro" id="IPR017440">
    <property type="entry name" value="Cit_synth/succinyl-CoA_lig_AS"/>
</dbReference>
<sequence length="310" mass="32761">MHCFDRMLSTSSLAPQVFVGKTTKAIVQGFTGKQGTFHAKACMDYGTNIVGGVSPRKAGSEHLGKPVFGSVKDAKDKTGCNATMIFVPPKFAAAAIEEAIDAEIELIVCITEGIPQHDMVRIYNRLKEKPHIRLIGGNCPGLLKVGECKLGIMPGHIHTPGCVGIVSRSGTLTYEAVKATTEAGLGQSSVVGIGGDPFKGTDFIEVLEKFAHDPQTQGVVLIGEIGGSAEQEAAKWISEHMPSKPVVSFIAGSSAPPGKRMGHAGAIIAGADSTAESKFAAFEKVGITTTRNPTEIGKLMRQQLRRYGKM</sequence>
<evidence type="ECO:0000313" key="7">
    <source>
        <dbReference type="EMBL" id="GKT21197.1"/>
    </source>
</evidence>
<accession>A0ABQ5JXG6</accession>
<comment type="pathway">
    <text evidence="4">Carbohydrate metabolism; tricarboxylic acid cycle; succinate from succinyl-CoA (ligase route): step 1/1.</text>
</comment>
<protein>
    <recommendedName>
        <fullName evidence="4">Succinate--CoA ligase [ADP-forming] subunit alpha, mitochondrial</fullName>
        <ecNumber evidence="4">6.2.1.5</ecNumber>
    </recommendedName>
    <alternativeName>
        <fullName evidence="4">Succinyl-CoA synthetase subunit alpha</fullName>
        <shortName evidence="4">SCS-alpha</shortName>
    </alternativeName>
</protein>
<comment type="similarity">
    <text evidence="4 5">Belongs to the succinate/malate CoA ligase alpha subunit family.</text>
</comment>
<comment type="subunit">
    <text evidence="4">Heterodimer of an alpha and a beta subunit.</text>
</comment>
<reference evidence="7" key="1">
    <citation type="submission" date="2022-03" db="EMBL/GenBank/DDBJ databases">
        <title>Draft genome sequence of Aduncisulcus paluster, a free-living microaerophilic Fornicata.</title>
        <authorList>
            <person name="Yuyama I."/>
            <person name="Kume K."/>
            <person name="Tamura T."/>
            <person name="Inagaki Y."/>
            <person name="Hashimoto T."/>
        </authorList>
    </citation>
    <scope>NUCLEOTIDE SEQUENCE</scope>
    <source>
        <strain evidence="7">NY0171</strain>
    </source>
</reference>
<feature type="binding site" evidence="4">
    <location>
        <position position="174"/>
    </location>
    <ligand>
        <name>substrate</name>
        <note>ligand shared with subunit beta</note>
    </ligand>
</feature>
<gene>
    <name evidence="7" type="ORF">ADUPG1_011833</name>
</gene>
<comment type="subcellular location">
    <subcellularLocation>
        <location evidence="4">Mitochondrion</location>
    </subcellularLocation>
</comment>
<proteinExistence type="inferred from homology"/>
<dbReference type="SUPFAM" id="SSF51735">
    <property type="entry name" value="NAD(P)-binding Rossmann-fold domains"/>
    <property type="match status" value="1"/>
</dbReference>
<dbReference type="NCBIfam" id="TIGR01019">
    <property type="entry name" value="sucCoAalpha"/>
    <property type="match status" value="1"/>
</dbReference>